<proteinExistence type="predicted"/>
<feature type="signal peptide" evidence="1">
    <location>
        <begin position="1"/>
        <end position="22"/>
    </location>
</feature>
<protein>
    <recommendedName>
        <fullName evidence="8">RxLR effector protein</fullName>
    </recommendedName>
</protein>
<organism evidence="2 5">
    <name type="scientific">Phytophthora rubi</name>
    <dbReference type="NCBI Taxonomy" id="129364"/>
    <lineage>
        <taxon>Eukaryota</taxon>
        <taxon>Sar</taxon>
        <taxon>Stramenopiles</taxon>
        <taxon>Oomycota</taxon>
        <taxon>Peronosporomycetes</taxon>
        <taxon>Peronosporales</taxon>
        <taxon>Peronosporaceae</taxon>
        <taxon>Phytophthora</taxon>
    </lineage>
</organism>
<dbReference type="Proteomes" id="UP000435112">
    <property type="component" value="Unassembled WGS sequence"/>
</dbReference>
<sequence>MRFFHAVLVMAIALLTIATTAASTPDHSNRRMLRAIDTNLDERASLIMWAKVRSWARAGKSDAYVKEKLGIAGLRGEVLKSNPNYKHLQKFRYKLEGYTLDDWMEEGLTVHGAWMHLKLNEVPEAALAQSDKFRTYKRYATRWDDMTNAHYNSIFQPPVEYGGSPAELNAKVEIWAAARRPKWYVQDMLNLDKSDELLSYYNKFVELKYPKK</sequence>
<comment type="caution">
    <text evidence="2">The sequence shown here is derived from an EMBL/GenBank/DDBJ whole genome shotgun (WGS) entry which is preliminary data.</text>
</comment>
<keyword evidence="1" id="KW-0732">Signal</keyword>
<evidence type="ECO:0000256" key="1">
    <source>
        <dbReference type="SAM" id="SignalP"/>
    </source>
</evidence>
<accession>A0A6A3J3R5</accession>
<evidence type="ECO:0000313" key="7">
    <source>
        <dbReference type="Proteomes" id="UP000435112"/>
    </source>
</evidence>
<dbReference type="EMBL" id="QXFU01001022">
    <property type="protein sequence ID" value="KAE9013098.1"/>
    <property type="molecule type" value="Genomic_DNA"/>
</dbReference>
<dbReference type="Proteomes" id="UP000429607">
    <property type="component" value="Unassembled WGS sequence"/>
</dbReference>
<evidence type="ECO:0000313" key="6">
    <source>
        <dbReference type="Proteomes" id="UP000434957"/>
    </source>
</evidence>
<dbReference type="EMBL" id="QXFT01000997">
    <property type="protein sequence ID" value="KAE9331831.1"/>
    <property type="molecule type" value="Genomic_DNA"/>
</dbReference>
<gene>
    <name evidence="2" type="ORF">PR001_g22152</name>
    <name evidence="3" type="ORF">PR002_g14617</name>
    <name evidence="4" type="ORF">PR003_g14812</name>
</gene>
<evidence type="ECO:0000313" key="5">
    <source>
        <dbReference type="Proteomes" id="UP000429607"/>
    </source>
</evidence>
<dbReference type="EMBL" id="QXFV01002426">
    <property type="protein sequence ID" value="KAE8988048.1"/>
    <property type="molecule type" value="Genomic_DNA"/>
</dbReference>
<dbReference type="Proteomes" id="UP000434957">
    <property type="component" value="Unassembled WGS sequence"/>
</dbReference>
<name>A0A6A3J3R5_9STRA</name>
<evidence type="ECO:0000313" key="3">
    <source>
        <dbReference type="EMBL" id="KAE9013098.1"/>
    </source>
</evidence>
<evidence type="ECO:0000313" key="2">
    <source>
        <dbReference type="EMBL" id="KAE8988048.1"/>
    </source>
</evidence>
<evidence type="ECO:0000313" key="4">
    <source>
        <dbReference type="EMBL" id="KAE9331831.1"/>
    </source>
</evidence>
<evidence type="ECO:0008006" key="8">
    <source>
        <dbReference type="Google" id="ProtNLM"/>
    </source>
</evidence>
<keyword evidence="6" id="KW-1185">Reference proteome</keyword>
<feature type="chain" id="PRO_5036164529" description="RxLR effector protein" evidence="1">
    <location>
        <begin position="23"/>
        <end position="212"/>
    </location>
</feature>
<reference evidence="5 7" key="1">
    <citation type="submission" date="2018-09" db="EMBL/GenBank/DDBJ databases">
        <title>Genomic investigation of the strawberry pathogen Phytophthora fragariae indicates pathogenicity is determined by transcriptional variation in three key races.</title>
        <authorList>
            <person name="Adams T.M."/>
            <person name="Armitage A.D."/>
            <person name="Sobczyk M.K."/>
            <person name="Bates H.J."/>
            <person name="Dunwell J.M."/>
            <person name="Nellist C.F."/>
            <person name="Harrison R.J."/>
        </authorList>
    </citation>
    <scope>NUCLEOTIDE SEQUENCE [LARGE SCALE GENOMIC DNA]</scope>
    <source>
        <strain evidence="2 5">SCRP249</strain>
        <strain evidence="3 7">SCRP324</strain>
        <strain evidence="4 6">SCRP333</strain>
    </source>
</reference>
<dbReference type="AlphaFoldDB" id="A0A6A3J3R5"/>
<dbReference type="OrthoDB" id="97973at2759"/>